<proteinExistence type="predicted"/>
<keyword evidence="3" id="KW-1185">Reference proteome</keyword>
<dbReference type="EMBL" id="LFIW01001173">
    <property type="protein sequence ID" value="KZL83303.1"/>
    <property type="molecule type" value="Genomic_DNA"/>
</dbReference>
<accession>A0A167D1J3</accession>
<evidence type="ECO:0000313" key="2">
    <source>
        <dbReference type="EMBL" id="KZL83303.1"/>
    </source>
</evidence>
<sequence>MASPLSQMVLDALEGVANNAGESIDEVLQAVQNIIENNLIKTEPTAADKISMYAVSADAAADTARNAEASNATTAKYSTCKPAAAKAAATNQKRPAPKAKGPAAKRTAPKLKASASGSDTASNASADEGTAKKFACEFSDCTRVFLHKTSRNRVSVPTWSACWICEVF</sequence>
<protein>
    <submittedName>
        <fullName evidence="2">Uncharacterized protein</fullName>
    </submittedName>
</protein>
<evidence type="ECO:0000313" key="3">
    <source>
        <dbReference type="Proteomes" id="UP000076584"/>
    </source>
</evidence>
<evidence type="ECO:0000256" key="1">
    <source>
        <dbReference type="SAM" id="MobiDB-lite"/>
    </source>
</evidence>
<feature type="compositionally biased region" description="Polar residues" evidence="1">
    <location>
        <begin position="115"/>
        <end position="125"/>
    </location>
</feature>
<comment type="caution">
    <text evidence="2">The sequence shown here is derived from an EMBL/GenBank/DDBJ whole genome shotgun (WGS) entry which is preliminary data.</text>
</comment>
<dbReference type="AlphaFoldDB" id="A0A167D1J3"/>
<organism evidence="2 3">
    <name type="scientific">Colletotrichum incanum</name>
    <name type="common">Soybean anthracnose fungus</name>
    <dbReference type="NCBI Taxonomy" id="1573173"/>
    <lineage>
        <taxon>Eukaryota</taxon>
        <taxon>Fungi</taxon>
        <taxon>Dikarya</taxon>
        <taxon>Ascomycota</taxon>
        <taxon>Pezizomycotina</taxon>
        <taxon>Sordariomycetes</taxon>
        <taxon>Hypocreomycetidae</taxon>
        <taxon>Glomerellales</taxon>
        <taxon>Glomerellaceae</taxon>
        <taxon>Colletotrichum</taxon>
        <taxon>Colletotrichum spaethianum species complex</taxon>
    </lineage>
</organism>
<feature type="region of interest" description="Disordered" evidence="1">
    <location>
        <begin position="86"/>
        <end position="125"/>
    </location>
</feature>
<name>A0A167D1J3_COLIC</name>
<dbReference type="Proteomes" id="UP000076584">
    <property type="component" value="Unassembled WGS sequence"/>
</dbReference>
<reference evidence="2 3" key="1">
    <citation type="submission" date="2015-06" db="EMBL/GenBank/DDBJ databases">
        <title>Survival trade-offs in plant roots during colonization by closely related pathogenic and mutualistic fungi.</title>
        <authorList>
            <person name="Hacquard S."/>
            <person name="Kracher B."/>
            <person name="Hiruma K."/>
            <person name="Weinman A."/>
            <person name="Muench P."/>
            <person name="Garrido Oter R."/>
            <person name="Ver Loren van Themaat E."/>
            <person name="Dallerey J.-F."/>
            <person name="Damm U."/>
            <person name="Henrissat B."/>
            <person name="Lespinet O."/>
            <person name="Thon M."/>
            <person name="Kemen E."/>
            <person name="McHardy A.C."/>
            <person name="Schulze-Lefert P."/>
            <person name="O'Connell R.J."/>
        </authorList>
    </citation>
    <scope>NUCLEOTIDE SEQUENCE [LARGE SCALE GENOMIC DNA]</scope>
    <source>
        <strain evidence="2 3">MAFF 238704</strain>
    </source>
</reference>
<gene>
    <name evidence="2" type="ORF">CI238_09854</name>
</gene>